<feature type="compositionally biased region" description="Low complexity" evidence="1">
    <location>
        <begin position="27"/>
        <end position="37"/>
    </location>
</feature>
<protein>
    <submittedName>
        <fullName evidence="2">Uncharacterized protein</fullName>
    </submittedName>
</protein>
<evidence type="ECO:0000256" key="1">
    <source>
        <dbReference type="SAM" id="MobiDB-lite"/>
    </source>
</evidence>
<feature type="region of interest" description="Disordered" evidence="1">
    <location>
        <begin position="27"/>
        <end position="58"/>
    </location>
</feature>
<name>A0AAV7PYN4_PLEWA</name>
<comment type="caution">
    <text evidence="2">The sequence shown here is derived from an EMBL/GenBank/DDBJ whole genome shotgun (WGS) entry which is preliminary data.</text>
</comment>
<accession>A0AAV7PYN4</accession>
<feature type="compositionally biased region" description="Polar residues" evidence="1">
    <location>
        <begin position="44"/>
        <end position="54"/>
    </location>
</feature>
<proteinExistence type="predicted"/>
<organism evidence="2 3">
    <name type="scientific">Pleurodeles waltl</name>
    <name type="common">Iberian ribbed newt</name>
    <dbReference type="NCBI Taxonomy" id="8319"/>
    <lineage>
        <taxon>Eukaryota</taxon>
        <taxon>Metazoa</taxon>
        <taxon>Chordata</taxon>
        <taxon>Craniata</taxon>
        <taxon>Vertebrata</taxon>
        <taxon>Euteleostomi</taxon>
        <taxon>Amphibia</taxon>
        <taxon>Batrachia</taxon>
        <taxon>Caudata</taxon>
        <taxon>Salamandroidea</taxon>
        <taxon>Salamandridae</taxon>
        <taxon>Pleurodelinae</taxon>
        <taxon>Pleurodeles</taxon>
    </lineage>
</organism>
<keyword evidence="3" id="KW-1185">Reference proteome</keyword>
<dbReference type="AlphaFoldDB" id="A0AAV7PYN4"/>
<gene>
    <name evidence="2" type="ORF">NDU88_010685</name>
</gene>
<evidence type="ECO:0000313" key="3">
    <source>
        <dbReference type="Proteomes" id="UP001066276"/>
    </source>
</evidence>
<dbReference type="EMBL" id="JANPWB010000011">
    <property type="protein sequence ID" value="KAJ1132371.1"/>
    <property type="molecule type" value="Genomic_DNA"/>
</dbReference>
<dbReference type="Proteomes" id="UP001066276">
    <property type="component" value="Chromosome 7"/>
</dbReference>
<sequence length="86" mass="9468">MSALGTIKRILGRDSCVACSLIEGGRSFPRGSSPGFPKTKRRTGQQSCNVNPQKKSFGVKRPKCIGHQRELEQGKEAHSVTKENRK</sequence>
<evidence type="ECO:0000313" key="2">
    <source>
        <dbReference type="EMBL" id="KAJ1132371.1"/>
    </source>
</evidence>
<reference evidence="2" key="1">
    <citation type="journal article" date="2022" name="bioRxiv">
        <title>Sequencing and chromosome-scale assembly of the giantPleurodeles waltlgenome.</title>
        <authorList>
            <person name="Brown T."/>
            <person name="Elewa A."/>
            <person name="Iarovenko S."/>
            <person name="Subramanian E."/>
            <person name="Araus A.J."/>
            <person name="Petzold A."/>
            <person name="Susuki M."/>
            <person name="Suzuki K.-i.T."/>
            <person name="Hayashi T."/>
            <person name="Toyoda A."/>
            <person name="Oliveira C."/>
            <person name="Osipova E."/>
            <person name="Leigh N.D."/>
            <person name="Simon A."/>
            <person name="Yun M.H."/>
        </authorList>
    </citation>
    <scope>NUCLEOTIDE SEQUENCE</scope>
    <source>
        <strain evidence="2">20211129_DDA</strain>
        <tissue evidence="2">Liver</tissue>
    </source>
</reference>
<feature type="region of interest" description="Disordered" evidence="1">
    <location>
        <begin position="67"/>
        <end position="86"/>
    </location>
</feature>